<dbReference type="PANTHER" id="PTHR30627">
    <property type="entry name" value="PEPTIDOGLYCAN D,D-TRANSPEPTIDASE"/>
    <property type="match status" value="1"/>
</dbReference>
<dbReference type="GO" id="GO:0071555">
    <property type="term" value="P:cell wall organization"/>
    <property type="evidence" value="ECO:0007669"/>
    <property type="project" value="TreeGrafter"/>
</dbReference>
<keyword evidence="1" id="KW-0812">Transmembrane</keyword>
<dbReference type="EMBL" id="DXEM01000021">
    <property type="protein sequence ID" value="HIX67818.1"/>
    <property type="molecule type" value="Genomic_DNA"/>
</dbReference>
<feature type="domain" description="Penicillin-binding protein transpeptidase" evidence="2">
    <location>
        <begin position="189"/>
        <end position="495"/>
    </location>
</feature>
<dbReference type="Pfam" id="PF21922">
    <property type="entry name" value="PBP_dimer_2"/>
    <property type="match status" value="1"/>
</dbReference>
<evidence type="ECO:0000313" key="5">
    <source>
        <dbReference type="Proteomes" id="UP000886721"/>
    </source>
</evidence>
<dbReference type="InterPro" id="IPR012338">
    <property type="entry name" value="Beta-lactam/transpept-like"/>
</dbReference>
<dbReference type="GO" id="GO:0008658">
    <property type="term" value="F:penicillin binding"/>
    <property type="evidence" value="ECO:0007669"/>
    <property type="project" value="InterPro"/>
</dbReference>
<comment type="caution">
    <text evidence="4">The sequence shown here is derived from an EMBL/GenBank/DDBJ whole genome shotgun (WGS) entry which is preliminary data.</text>
</comment>
<feature type="domain" description="Penicillin binding protein A dimerisation" evidence="3">
    <location>
        <begin position="90"/>
        <end position="168"/>
    </location>
</feature>
<organism evidence="4 5">
    <name type="scientific">Candidatus Anaerostipes excrementavium</name>
    <dbReference type="NCBI Taxonomy" id="2838463"/>
    <lineage>
        <taxon>Bacteria</taxon>
        <taxon>Bacillati</taxon>
        <taxon>Bacillota</taxon>
        <taxon>Clostridia</taxon>
        <taxon>Lachnospirales</taxon>
        <taxon>Lachnospiraceae</taxon>
        <taxon>Anaerostipes</taxon>
    </lineage>
</organism>
<evidence type="ECO:0000313" key="4">
    <source>
        <dbReference type="EMBL" id="HIX67818.1"/>
    </source>
</evidence>
<evidence type="ECO:0000259" key="3">
    <source>
        <dbReference type="Pfam" id="PF21922"/>
    </source>
</evidence>
<gene>
    <name evidence="4" type="ORF">H9735_06785</name>
</gene>
<dbReference type="SUPFAM" id="SSF56601">
    <property type="entry name" value="beta-lactamase/transpeptidase-like"/>
    <property type="match status" value="1"/>
</dbReference>
<dbReference type="Gene3D" id="3.90.1310.10">
    <property type="entry name" value="Penicillin-binding protein 2a (Domain 2)"/>
    <property type="match status" value="1"/>
</dbReference>
<name>A0A9D1WVC7_9FIRM</name>
<dbReference type="Proteomes" id="UP000886721">
    <property type="component" value="Unassembled WGS sequence"/>
</dbReference>
<dbReference type="PANTHER" id="PTHR30627:SF24">
    <property type="entry name" value="PENICILLIN-BINDING PROTEIN 4B"/>
    <property type="match status" value="1"/>
</dbReference>
<evidence type="ECO:0000256" key="1">
    <source>
        <dbReference type="SAM" id="Phobius"/>
    </source>
</evidence>
<dbReference type="InterPro" id="IPR036138">
    <property type="entry name" value="PBP_dimer_sf"/>
</dbReference>
<dbReference type="GO" id="GO:0005886">
    <property type="term" value="C:plasma membrane"/>
    <property type="evidence" value="ECO:0007669"/>
    <property type="project" value="TreeGrafter"/>
</dbReference>
<dbReference type="GO" id="GO:0071972">
    <property type="term" value="F:peptidoglycan L,D-transpeptidase activity"/>
    <property type="evidence" value="ECO:0007669"/>
    <property type="project" value="TreeGrafter"/>
</dbReference>
<proteinExistence type="predicted"/>
<dbReference type="Gene3D" id="3.40.710.10">
    <property type="entry name" value="DD-peptidase/beta-lactamase superfamily"/>
    <property type="match status" value="1"/>
</dbReference>
<sequence>MNVLKRRKKESTENTEKTSILQKIQRSVTEQKPKKKRKANRQILQITYIFVGMFLVLIGYIIHFVVVDSKDVITDPHNRRVQEMAKNVVRGKIISSDGNVLAQTVTENGEEVRNYPYGRMFAHVVGYNDKGKAGLESKCNFDLLTSNANLLSQITSNLKGEKSQGDNVYTTLDTRVQEAAYNALQGEKGAVVAMDPETGKVYAMVSKPDFRPGLVEENWQELNTDEDSLLLNRATQGLYPPGSTFKVVTALEYMREHPDDYQDFRYTCTGHTNIGSLSIQCYGGAVHGTVDLEEAVEKSCNTAFVHLAEEVDKEKLASFAGDLMYNSKISINLQATSSRFTFNGDSGTNELAQTAIGQGKTLITPLQNAMVMCAIANDGVMMQPYLVDQVKNIDGGVIKESEPEEMASPLKKSECDVLKKMLRKVVSSGTGTKAYSSEYTVYGKTGSAEYNDDKDSHAWFIGCAEKDGKKIVVSVLVEDGGSGGSTAAPIADKVFHSFFG</sequence>
<dbReference type="Pfam" id="PF00905">
    <property type="entry name" value="Transpeptidase"/>
    <property type="match status" value="1"/>
</dbReference>
<accession>A0A9D1WVC7</accession>
<keyword evidence="1" id="KW-1133">Transmembrane helix</keyword>
<dbReference type="InterPro" id="IPR001460">
    <property type="entry name" value="PCN-bd_Tpept"/>
</dbReference>
<dbReference type="AlphaFoldDB" id="A0A9D1WVC7"/>
<keyword evidence="1" id="KW-0472">Membrane</keyword>
<protein>
    <submittedName>
        <fullName evidence="4">Penicillin-binding protein 2</fullName>
    </submittedName>
</protein>
<feature type="transmembrane region" description="Helical" evidence="1">
    <location>
        <begin position="43"/>
        <end position="66"/>
    </location>
</feature>
<reference evidence="4" key="2">
    <citation type="submission" date="2021-04" db="EMBL/GenBank/DDBJ databases">
        <authorList>
            <person name="Gilroy R."/>
        </authorList>
    </citation>
    <scope>NUCLEOTIDE SEQUENCE</scope>
    <source>
        <strain evidence="4">CHK191-13928</strain>
    </source>
</reference>
<dbReference type="InterPro" id="IPR050515">
    <property type="entry name" value="Beta-lactam/transpept"/>
</dbReference>
<dbReference type="InterPro" id="IPR054120">
    <property type="entry name" value="PBPA_dimer"/>
</dbReference>
<evidence type="ECO:0000259" key="2">
    <source>
        <dbReference type="Pfam" id="PF00905"/>
    </source>
</evidence>
<reference evidence="4" key="1">
    <citation type="journal article" date="2021" name="PeerJ">
        <title>Extensive microbial diversity within the chicken gut microbiome revealed by metagenomics and culture.</title>
        <authorList>
            <person name="Gilroy R."/>
            <person name="Ravi A."/>
            <person name="Getino M."/>
            <person name="Pursley I."/>
            <person name="Horton D.L."/>
            <person name="Alikhan N.F."/>
            <person name="Baker D."/>
            <person name="Gharbi K."/>
            <person name="Hall N."/>
            <person name="Watson M."/>
            <person name="Adriaenssens E.M."/>
            <person name="Foster-Nyarko E."/>
            <person name="Jarju S."/>
            <person name="Secka A."/>
            <person name="Antonio M."/>
            <person name="Oren A."/>
            <person name="Chaudhuri R.R."/>
            <person name="La Ragione R."/>
            <person name="Hildebrand F."/>
            <person name="Pallen M.J."/>
        </authorList>
    </citation>
    <scope>NUCLEOTIDE SEQUENCE</scope>
    <source>
        <strain evidence="4">CHK191-13928</strain>
    </source>
</reference>
<dbReference type="SUPFAM" id="SSF56519">
    <property type="entry name" value="Penicillin binding protein dimerisation domain"/>
    <property type="match status" value="1"/>
</dbReference>